<evidence type="ECO:0000313" key="3">
    <source>
        <dbReference type="EMBL" id="TFK18875.1"/>
    </source>
</evidence>
<proteinExistence type="predicted"/>
<evidence type="ECO:0000313" key="4">
    <source>
        <dbReference type="Proteomes" id="UP000307440"/>
    </source>
</evidence>
<feature type="transmembrane region" description="Helical" evidence="2">
    <location>
        <begin position="148"/>
        <end position="174"/>
    </location>
</feature>
<dbReference type="OrthoDB" id="419711at2759"/>
<sequence>MGQTPSRPRRTFYSLLGVPPRANSPTLEGNSPASGSPSEPGSPVSRSLKFDPHNHFVTSPVFTNPFILAGLRVVIALYTLITLILSLEDNVTRRPGRISFAYFTFLTLAGICAYMFASAVQTGLYALRSRREGATAGYPLQQSWPRIFQALHVLLYSSITTFPILVTIFYWSVLDSENSFVGSRRAWNAISVHILNAVFAVGEIFLTNSPPVPWISLSITTVLLGAYCGLAYVAKAAADFYPYEFLDPTDNKYLPAYVIGLAAGNAIVFVLVHFLVVLRQRLAVKYKRVAVATDEDAKQVKRDSGGSGSSA</sequence>
<keyword evidence="2" id="KW-0812">Transmembrane</keyword>
<name>A0A5C3KGG0_COPMA</name>
<evidence type="ECO:0008006" key="5">
    <source>
        <dbReference type="Google" id="ProtNLM"/>
    </source>
</evidence>
<protein>
    <recommendedName>
        <fullName evidence="5">FAR-17a/AIG1-like protein</fullName>
    </recommendedName>
</protein>
<dbReference type="EMBL" id="ML210372">
    <property type="protein sequence ID" value="TFK18875.1"/>
    <property type="molecule type" value="Genomic_DNA"/>
</dbReference>
<evidence type="ECO:0000256" key="1">
    <source>
        <dbReference type="SAM" id="MobiDB-lite"/>
    </source>
</evidence>
<keyword evidence="2" id="KW-0472">Membrane</keyword>
<evidence type="ECO:0000256" key="2">
    <source>
        <dbReference type="SAM" id="Phobius"/>
    </source>
</evidence>
<dbReference type="AlphaFoldDB" id="A0A5C3KGG0"/>
<dbReference type="PANTHER" id="PTHR12242:SF1">
    <property type="entry name" value="MYND-TYPE DOMAIN-CONTAINING PROTEIN"/>
    <property type="match status" value="1"/>
</dbReference>
<feature type="transmembrane region" description="Helical" evidence="2">
    <location>
        <begin position="66"/>
        <end position="87"/>
    </location>
</feature>
<dbReference type="STRING" id="230819.A0A5C3KGG0"/>
<reference evidence="3 4" key="1">
    <citation type="journal article" date="2019" name="Nat. Ecol. Evol.">
        <title>Megaphylogeny resolves global patterns of mushroom evolution.</title>
        <authorList>
            <person name="Varga T."/>
            <person name="Krizsan K."/>
            <person name="Foldi C."/>
            <person name="Dima B."/>
            <person name="Sanchez-Garcia M."/>
            <person name="Sanchez-Ramirez S."/>
            <person name="Szollosi G.J."/>
            <person name="Szarkandi J.G."/>
            <person name="Papp V."/>
            <person name="Albert L."/>
            <person name="Andreopoulos W."/>
            <person name="Angelini C."/>
            <person name="Antonin V."/>
            <person name="Barry K.W."/>
            <person name="Bougher N.L."/>
            <person name="Buchanan P."/>
            <person name="Buyck B."/>
            <person name="Bense V."/>
            <person name="Catcheside P."/>
            <person name="Chovatia M."/>
            <person name="Cooper J."/>
            <person name="Damon W."/>
            <person name="Desjardin D."/>
            <person name="Finy P."/>
            <person name="Geml J."/>
            <person name="Haridas S."/>
            <person name="Hughes K."/>
            <person name="Justo A."/>
            <person name="Karasinski D."/>
            <person name="Kautmanova I."/>
            <person name="Kiss B."/>
            <person name="Kocsube S."/>
            <person name="Kotiranta H."/>
            <person name="LaButti K.M."/>
            <person name="Lechner B.E."/>
            <person name="Liimatainen K."/>
            <person name="Lipzen A."/>
            <person name="Lukacs Z."/>
            <person name="Mihaltcheva S."/>
            <person name="Morgado L.N."/>
            <person name="Niskanen T."/>
            <person name="Noordeloos M.E."/>
            <person name="Ohm R.A."/>
            <person name="Ortiz-Santana B."/>
            <person name="Ovrebo C."/>
            <person name="Racz N."/>
            <person name="Riley R."/>
            <person name="Savchenko A."/>
            <person name="Shiryaev A."/>
            <person name="Soop K."/>
            <person name="Spirin V."/>
            <person name="Szebenyi C."/>
            <person name="Tomsovsky M."/>
            <person name="Tulloss R.E."/>
            <person name="Uehling J."/>
            <person name="Grigoriev I.V."/>
            <person name="Vagvolgyi C."/>
            <person name="Papp T."/>
            <person name="Martin F.M."/>
            <person name="Miettinen O."/>
            <person name="Hibbett D.S."/>
            <person name="Nagy L.G."/>
        </authorList>
    </citation>
    <scope>NUCLEOTIDE SEQUENCE [LARGE SCALE GENOMIC DNA]</scope>
    <source>
        <strain evidence="3 4">CBS 121175</strain>
    </source>
</reference>
<feature type="transmembrane region" description="Helical" evidence="2">
    <location>
        <begin position="254"/>
        <end position="278"/>
    </location>
</feature>
<feature type="transmembrane region" description="Helical" evidence="2">
    <location>
        <begin position="214"/>
        <end position="234"/>
    </location>
</feature>
<feature type="transmembrane region" description="Helical" evidence="2">
    <location>
        <begin position="99"/>
        <end position="127"/>
    </location>
</feature>
<keyword evidence="2" id="KW-1133">Transmembrane helix</keyword>
<dbReference type="Proteomes" id="UP000307440">
    <property type="component" value="Unassembled WGS sequence"/>
</dbReference>
<gene>
    <name evidence="3" type="ORF">FA15DRAFT_674937</name>
</gene>
<dbReference type="GO" id="GO:0016020">
    <property type="term" value="C:membrane"/>
    <property type="evidence" value="ECO:0007669"/>
    <property type="project" value="TreeGrafter"/>
</dbReference>
<feature type="compositionally biased region" description="Low complexity" evidence="1">
    <location>
        <begin position="29"/>
        <end position="45"/>
    </location>
</feature>
<dbReference type="PANTHER" id="PTHR12242">
    <property type="entry name" value="OS02G0130600 PROTEIN-RELATED"/>
    <property type="match status" value="1"/>
</dbReference>
<organism evidence="3 4">
    <name type="scientific">Coprinopsis marcescibilis</name>
    <name type="common">Agaric fungus</name>
    <name type="synonym">Psathyrella marcescibilis</name>
    <dbReference type="NCBI Taxonomy" id="230819"/>
    <lineage>
        <taxon>Eukaryota</taxon>
        <taxon>Fungi</taxon>
        <taxon>Dikarya</taxon>
        <taxon>Basidiomycota</taxon>
        <taxon>Agaricomycotina</taxon>
        <taxon>Agaricomycetes</taxon>
        <taxon>Agaricomycetidae</taxon>
        <taxon>Agaricales</taxon>
        <taxon>Agaricineae</taxon>
        <taxon>Psathyrellaceae</taxon>
        <taxon>Coprinopsis</taxon>
    </lineage>
</organism>
<feature type="region of interest" description="Disordered" evidence="1">
    <location>
        <begin position="1"/>
        <end position="45"/>
    </location>
</feature>
<accession>A0A5C3KGG0</accession>
<keyword evidence="4" id="KW-1185">Reference proteome</keyword>
<feature type="transmembrane region" description="Helical" evidence="2">
    <location>
        <begin position="186"/>
        <end position="207"/>
    </location>
</feature>